<evidence type="ECO:0000256" key="5">
    <source>
        <dbReference type="ARBA" id="ARBA00023136"/>
    </source>
</evidence>
<evidence type="ECO:0000313" key="11">
    <source>
        <dbReference type="EMBL" id="KAA0978584.1"/>
    </source>
</evidence>
<comment type="pathway">
    <text evidence="7">Carotenoid biosynthesis; staphyloxanthin biosynthesis; staphyloxanthin from farnesyl diphosphate: step 4/5.</text>
</comment>
<evidence type="ECO:0000256" key="1">
    <source>
        <dbReference type="ARBA" id="ARBA00004236"/>
    </source>
</evidence>
<evidence type="ECO:0000256" key="8">
    <source>
        <dbReference type="ARBA" id="ARBA00038120"/>
    </source>
</evidence>
<dbReference type="InterPro" id="IPR029044">
    <property type="entry name" value="Nucleotide-diphossugar_trans"/>
</dbReference>
<gene>
    <name evidence="11" type="ORF">FQ154_04940</name>
</gene>
<organism evidence="11 12">
    <name type="scientific">Paeniglutamicibacter gangotriensis</name>
    <dbReference type="NCBI Taxonomy" id="254787"/>
    <lineage>
        <taxon>Bacteria</taxon>
        <taxon>Bacillati</taxon>
        <taxon>Actinomycetota</taxon>
        <taxon>Actinomycetes</taxon>
        <taxon>Micrococcales</taxon>
        <taxon>Micrococcaceae</taxon>
        <taxon>Paeniglutamicibacter</taxon>
    </lineage>
</organism>
<evidence type="ECO:0000256" key="3">
    <source>
        <dbReference type="ARBA" id="ARBA00022676"/>
    </source>
</evidence>
<feature type="domain" description="Glycosyltransferase 2-like" evidence="10">
    <location>
        <begin position="52"/>
        <end position="191"/>
    </location>
</feature>
<keyword evidence="2" id="KW-1003">Cell membrane</keyword>
<keyword evidence="3" id="KW-0328">Glycosyltransferase</keyword>
<dbReference type="SUPFAM" id="SSF53448">
    <property type="entry name" value="Nucleotide-diphospho-sugar transferases"/>
    <property type="match status" value="1"/>
</dbReference>
<comment type="subcellular location">
    <subcellularLocation>
        <location evidence="1">Cell membrane</location>
    </subcellularLocation>
</comment>
<reference evidence="11 12" key="1">
    <citation type="submission" date="2019-07" db="EMBL/GenBank/DDBJ databases">
        <title>Analysis of the biochemical properties, biological activity and biotechnological potential of siderophores and biosurfactants produced by Antarctic psychrotolerant bacteria.</title>
        <authorList>
            <person name="Styczynski M."/>
            <person name="Krucon T."/>
            <person name="Decewicz P."/>
            <person name="Dziewit L."/>
        </authorList>
    </citation>
    <scope>NUCLEOTIDE SEQUENCE [LARGE SCALE GENOMIC DNA]</scope>
    <source>
        <strain evidence="11 12">ANT_H27</strain>
    </source>
</reference>
<evidence type="ECO:0000259" key="10">
    <source>
        <dbReference type="Pfam" id="PF00535"/>
    </source>
</evidence>
<dbReference type="OrthoDB" id="9777873at2"/>
<dbReference type="GO" id="GO:0016757">
    <property type="term" value="F:glycosyltransferase activity"/>
    <property type="evidence" value="ECO:0007669"/>
    <property type="project" value="UniProtKB-KW"/>
</dbReference>
<evidence type="ECO:0000256" key="6">
    <source>
        <dbReference type="ARBA" id="ARBA00037281"/>
    </source>
</evidence>
<protein>
    <recommendedName>
        <fullName evidence="9">4,4'-diaponeurosporenoate glycosyltransferase</fullName>
    </recommendedName>
</protein>
<name>A0A5B0EHS1_9MICC</name>
<comment type="caution">
    <text evidence="11">The sequence shown here is derived from an EMBL/GenBank/DDBJ whole genome shotgun (WGS) entry which is preliminary data.</text>
</comment>
<keyword evidence="4 11" id="KW-0808">Transferase</keyword>
<dbReference type="InterPro" id="IPR001173">
    <property type="entry name" value="Glyco_trans_2-like"/>
</dbReference>
<dbReference type="PANTHER" id="PTHR43646">
    <property type="entry name" value="GLYCOSYLTRANSFERASE"/>
    <property type="match status" value="1"/>
</dbReference>
<comment type="function">
    <text evidence="6">Catalyzes the glycosylation of 4,4'-diaponeurosporenoate, i.e. the esterification of glucose at the C1'' position with the carboxyl group of 4,4'-diaponeurosporenic acid, to form glycosyl-4,4'-diaponeurosporenoate. This is a step in the biosynthesis of staphyloxanthin, an orange pigment present in most staphylococci strains.</text>
</comment>
<evidence type="ECO:0000256" key="2">
    <source>
        <dbReference type="ARBA" id="ARBA00022475"/>
    </source>
</evidence>
<dbReference type="Gene3D" id="3.90.550.10">
    <property type="entry name" value="Spore Coat Polysaccharide Biosynthesis Protein SpsA, Chain A"/>
    <property type="match status" value="1"/>
</dbReference>
<dbReference type="Proteomes" id="UP000323856">
    <property type="component" value="Unassembled WGS sequence"/>
</dbReference>
<dbReference type="PANTHER" id="PTHR43646:SF2">
    <property type="entry name" value="GLYCOSYLTRANSFERASE 2-LIKE DOMAIN-CONTAINING PROTEIN"/>
    <property type="match status" value="1"/>
</dbReference>
<comment type="similarity">
    <text evidence="8">Belongs to the glycosyltransferase 2 family. CrtQ subfamily.</text>
</comment>
<dbReference type="GO" id="GO:0005886">
    <property type="term" value="C:plasma membrane"/>
    <property type="evidence" value="ECO:0007669"/>
    <property type="project" value="UniProtKB-SubCell"/>
</dbReference>
<evidence type="ECO:0000313" key="12">
    <source>
        <dbReference type="Proteomes" id="UP000323856"/>
    </source>
</evidence>
<accession>A0A5B0EHS1</accession>
<sequence>MDGRWTASRCMRRQTSWGLRPWYSTGRRISCSRSWPRAATAMADDFLDTILVVVPVRDEAELLHGCLEHLQRAMDQARLTRPAIRVHLCMVLDHCRDSSGAVAAAAAAGDPRITLISVDFGSVGASRRAGIADLLKTITNDADDDALLHRIWIACTDADTRVPAHWLTTSIALAESGSDAIAGTVEPDRADLDQELFAAWAREHHRHEGHKHVHGANLGVRASAYRAVGGFDPVPLHEDALLVHKLRREGFRVLSTGKLHAVTSGRARGRVSTGFAGYLRDLARAPAARAEGQST</sequence>
<evidence type="ECO:0000256" key="7">
    <source>
        <dbReference type="ARBA" id="ARBA00037904"/>
    </source>
</evidence>
<proteinExistence type="inferred from homology"/>
<evidence type="ECO:0000256" key="4">
    <source>
        <dbReference type="ARBA" id="ARBA00022679"/>
    </source>
</evidence>
<keyword evidence="5" id="KW-0472">Membrane</keyword>
<evidence type="ECO:0000256" key="9">
    <source>
        <dbReference type="ARBA" id="ARBA00040345"/>
    </source>
</evidence>
<dbReference type="Pfam" id="PF00535">
    <property type="entry name" value="Glycos_transf_2"/>
    <property type="match status" value="1"/>
</dbReference>
<dbReference type="AlphaFoldDB" id="A0A5B0EHS1"/>
<dbReference type="EMBL" id="VOBL01000004">
    <property type="protein sequence ID" value="KAA0978584.1"/>
    <property type="molecule type" value="Genomic_DNA"/>
</dbReference>